<keyword evidence="4" id="KW-0560">Oxidoreductase</keyword>
<dbReference type="AlphaFoldDB" id="A0A5M3MYW0"/>
<feature type="non-terminal residue" evidence="8">
    <location>
        <position position="1"/>
    </location>
</feature>
<comment type="caution">
    <text evidence="8">The sequence shown here is derived from an EMBL/GenBank/DDBJ whole genome shotgun (WGS) entry which is preliminary data.</text>
</comment>
<evidence type="ECO:0000256" key="2">
    <source>
        <dbReference type="ARBA" id="ARBA00022723"/>
    </source>
</evidence>
<keyword evidence="9" id="KW-1185">Reference proteome</keyword>
<dbReference type="GO" id="GO:0051213">
    <property type="term" value="F:dioxygenase activity"/>
    <property type="evidence" value="ECO:0007669"/>
    <property type="project" value="UniProtKB-KW"/>
</dbReference>
<evidence type="ECO:0000313" key="9">
    <source>
        <dbReference type="Proteomes" id="UP000053558"/>
    </source>
</evidence>
<keyword evidence="6" id="KW-0732">Signal</keyword>
<accession>A0A5M3MYW0</accession>
<dbReference type="KEGG" id="cput:CONPUDRAFT_51115"/>
<organism evidence="8 9">
    <name type="scientific">Coniophora puteana (strain RWD-64-598)</name>
    <name type="common">Brown rot fungus</name>
    <dbReference type="NCBI Taxonomy" id="741705"/>
    <lineage>
        <taxon>Eukaryota</taxon>
        <taxon>Fungi</taxon>
        <taxon>Dikarya</taxon>
        <taxon>Basidiomycota</taxon>
        <taxon>Agaricomycotina</taxon>
        <taxon>Agaricomycetes</taxon>
        <taxon>Agaricomycetidae</taxon>
        <taxon>Boletales</taxon>
        <taxon>Coniophorineae</taxon>
        <taxon>Coniophoraceae</taxon>
        <taxon>Coniophora</taxon>
    </lineage>
</organism>
<evidence type="ECO:0000256" key="1">
    <source>
        <dbReference type="ARBA" id="ARBA00001954"/>
    </source>
</evidence>
<feature type="chain" id="PRO_5024405151" description="2OGFeDO JBP1/TET oxygenase domain-containing protein" evidence="6">
    <location>
        <begin position="18"/>
        <end position="152"/>
    </location>
</feature>
<keyword evidence="5" id="KW-0408">Iron</keyword>
<dbReference type="InterPro" id="IPR024779">
    <property type="entry name" value="2OGFeDO_JBP1/TET_oxygenase_dom"/>
</dbReference>
<feature type="domain" description="2OGFeDO JBP1/TET oxygenase" evidence="7">
    <location>
        <begin position="8"/>
        <end position="131"/>
    </location>
</feature>
<protein>
    <recommendedName>
        <fullName evidence="7">2OGFeDO JBP1/TET oxygenase domain-containing protein</fullName>
    </recommendedName>
</protein>
<dbReference type="OrthoDB" id="3200752at2759"/>
<dbReference type="Gene3D" id="3.60.130.30">
    <property type="match status" value="1"/>
</dbReference>
<comment type="cofactor">
    <cofactor evidence="1">
        <name>Fe(2+)</name>
        <dbReference type="ChEBI" id="CHEBI:29033"/>
    </cofactor>
</comment>
<dbReference type="GeneID" id="19207433"/>
<evidence type="ECO:0000313" key="8">
    <source>
        <dbReference type="EMBL" id="EIW83835.1"/>
    </source>
</evidence>
<gene>
    <name evidence="8" type="ORF">CONPUDRAFT_51115</name>
</gene>
<dbReference type="Proteomes" id="UP000053558">
    <property type="component" value="Unassembled WGS sequence"/>
</dbReference>
<dbReference type="OMA" id="CARLWDS"/>
<evidence type="ECO:0000256" key="3">
    <source>
        <dbReference type="ARBA" id="ARBA00022964"/>
    </source>
</evidence>
<keyword evidence="3" id="KW-0223">Dioxygenase</keyword>
<dbReference type="EMBL" id="JH711575">
    <property type="protein sequence ID" value="EIW83835.1"/>
    <property type="molecule type" value="Genomic_DNA"/>
</dbReference>
<dbReference type="Pfam" id="PF12851">
    <property type="entry name" value="Tet_JBP"/>
    <property type="match status" value="1"/>
</dbReference>
<dbReference type="RefSeq" id="XP_007765338.1">
    <property type="nucleotide sequence ID" value="XM_007767148.1"/>
</dbReference>
<sequence>WAAGSHHLFCLVNLILALTHPQQYAAAREVLGLCKNFHTTPCARLWDSVFTGVGVIANRVTEPHKDTGGYLPWYDILFTAGDYDGGVFNLSALGLQFAYPPGCVIAVCGKLLRHSVPIVDGNRVCSAFYMKQGVQVWAGTCQPEWSRGPKTA</sequence>
<feature type="signal peptide" evidence="6">
    <location>
        <begin position="1"/>
        <end position="17"/>
    </location>
</feature>
<keyword evidence="2" id="KW-0479">Metal-binding</keyword>
<evidence type="ECO:0000256" key="6">
    <source>
        <dbReference type="SAM" id="SignalP"/>
    </source>
</evidence>
<proteinExistence type="predicted"/>
<reference evidence="9" key="1">
    <citation type="journal article" date="2012" name="Science">
        <title>The Paleozoic origin of enzymatic lignin decomposition reconstructed from 31 fungal genomes.</title>
        <authorList>
            <person name="Floudas D."/>
            <person name="Binder M."/>
            <person name="Riley R."/>
            <person name="Barry K."/>
            <person name="Blanchette R.A."/>
            <person name="Henrissat B."/>
            <person name="Martinez A.T."/>
            <person name="Otillar R."/>
            <person name="Spatafora J.W."/>
            <person name="Yadav J.S."/>
            <person name="Aerts A."/>
            <person name="Benoit I."/>
            <person name="Boyd A."/>
            <person name="Carlson A."/>
            <person name="Copeland A."/>
            <person name="Coutinho P.M."/>
            <person name="de Vries R.P."/>
            <person name="Ferreira P."/>
            <person name="Findley K."/>
            <person name="Foster B."/>
            <person name="Gaskell J."/>
            <person name="Glotzer D."/>
            <person name="Gorecki P."/>
            <person name="Heitman J."/>
            <person name="Hesse C."/>
            <person name="Hori C."/>
            <person name="Igarashi K."/>
            <person name="Jurgens J.A."/>
            <person name="Kallen N."/>
            <person name="Kersten P."/>
            <person name="Kohler A."/>
            <person name="Kuees U."/>
            <person name="Kumar T.K.A."/>
            <person name="Kuo A."/>
            <person name="LaButti K."/>
            <person name="Larrondo L.F."/>
            <person name="Lindquist E."/>
            <person name="Ling A."/>
            <person name="Lombard V."/>
            <person name="Lucas S."/>
            <person name="Lundell T."/>
            <person name="Martin R."/>
            <person name="McLaughlin D.J."/>
            <person name="Morgenstern I."/>
            <person name="Morin E."/>
            <person name="Murat C."/>
            <person name="Nagy L.G."/>
            <person name="Nolan M."/>
            <person name="Ohm R.A."/>
            <person name="Patyshakuliyeva A."/>
            <person name="Rokas A."/>
            <person name="Ruiz-Duenas F.J."/>
            <person name="Sabat G."/>
            <person name="Salamov A."/>
            <person name="Samejima M."/>
            <person name="Schmutz J."/>
            <person name="Slot J.C."/>
            <person name="St John F."/>
            <person name="Stenlid J."/>
            <person name="Sun H."/>
            <person name="Sun S."/>
            <person name="Syed K."/>
            <person name="Tsang A."/>
            <person name="Wiebenga A."/>
            <person name="Young D."/>
            <person name="Pisabarro A."/>
            <person name="Eastwood D.C."/>
            <person name="Martin F."/>
            <person name="Cullen D."/>
            <person name="Grigoriev I.V."/>
            <person name="Hibbett D.S."/>
        </authorList>
    </citation>
    <scope>NUCLEOTIDE SEQUENCE [LARGE SCALE GENOMIC DNA]</scope>
    <source>
        <strain evidence="9">RWD-64-598 SS2</strain>
    </source>
</reference>
<evidence type="ECO:0000256" key="4">
    <source>
        <dbReference type="ARBA" id="ARBA00023002"/>
    </source>
</evidence>
<evidence type="ECO:0000259" key="7">
    <source>
        <dbReference type="Pfam" id="PF12851"/>
    </source>
</evidence>
<dbReference type="GO" id="GO:0046872">
    <property type="term" value="F:metal ion binding"/>
    <property type="evidence" value="ECO:0007669"/>
    <property type="project" value="UniProtKB-KW"/>
</dbReference>
<evidence type="ECO:0000256" key="5">
    <source>
        <dbReference type="ARBA" id="ARBA00023004"/>
    </source>
</evidence>
<name>A0A5M3MYW0_CONPW</name>